<evidence type="ECO:0000313" key="2">
    <source>
        <dbReference type="Proteomes" id="UP000438448"/>
    </source>
</evidence>
<gene>
    <name evidence="1" type="ORF">NRB20_09330</name>
</gene>
<evidence type="ECO:0008006" key="3">
    <source>
        <dbReference type="Google" id="ProtNLM"/>
    </source>
</evidence>
<dbReference type="EMBL" id="WEGK01000002">
    <property type="protein sequence ID" value="MQY17866.1"/>
    <property type="molecule type" value="Genomic_DNA"/>
</dbReference>
<protein>
    <recommendedName>
        <fullName evidence="3">Shikimate kinase</fullName>
    </recommendedName>
</protein>
<organism evidence="1 2">
    <name type="scientific">Nocardia macrotermitis</name>
    <dbReference type="NCBI Taxonomy" id="2585198"/>
    <lineage>
        <taxon>Bacteria</taxon>
        <taxon>Bacillati</taxon>
        <taxon>Actinomycetota</taxon>
        <taxon>Actinomycetes</taxon>
        <taxon>Mycobacteriales</taxon>
        <taxon>Nocardiaceae</taxon>
        <taxon>Nocardia</taxon>
    </lineage>
</organism>
<sequence length="170" mass="18587">MAAVKRVLITGMSGAGKSSLLKELAARGYWTVDTDYGDYHHDVDGEMLWREDKIDALLSRAESELHGALFVQGTTRNQTVFYPRFDRIVLLSAPVEVLVERLGTRTDNSYGKSPAELAETLGYVRTVEPLLRASATLEVVTTVPVAQVADIVLTHVLRPMPFRGGGGGRS</sequence>
<dbReference type="Pfam" id="PF13238">
    <property type="entry name" value="AAA_18"/>
    <property type="match status" value="1"/>
</dbReference>
<dbReference type="InterPro" id="IPR027417">
    <property type="entry name" value="P-loop_NTPase"/>
</dbReference>
<dbReference type="SUPFAM" id="SSF52540">
    <property type="entry name" value="P-loop containing nucleoside triphosphate hydrolases"/>
    <property type="match status" value="1"/>
</dbReference>
<dbReference type="AlphaFoldDB" id="A0A7K0CWJ0"/>
<evidence type="ECO:0000313" key="1">
    <source>
        <dbReference type="EMBL" id="MQY17866.1"/>
    </source>
</evidence>
<comment type="caution">
    <text evidence="1">The sequence shown here is derived from an EMBL/GenBank/DDBJ whole genome shotgun (WGS) entry which is preliminary data.</text>
</comment>
<dbReference type="Gene3D" id="3.40.50.300">
    <property type="entry name" value="P-loop containing nucleotide triphosphate hydrolases"/>
    <property type="match status" value="1"/>
</dbReference>
<accession>A0A7K0CWJ0</accession>
<keyword evidence="2" id="KW-1185">Reference proteome</keyword>
<name>A0A7K0CWJ0_9NOCA</name>
<proteinExistence type="predicted"/>
<reference evidence="1 2" key="1">
    <citation type="submission" date="2019-10" db="EMBL/GenBank/DDBJ databases">
        <title>Nocardia macrotermitis sp. nov. and Nocardia aurantia sp. nov., isolated from the gut of fungus growing-termite Macrotermes natalensis.</title>
        <authorList>
            <person name="Benndorf R."/>
            <person name="Schwitalla J."/>
            <person name="Martin K."/>
            <person name="De Beer W."/>
            <person name="Kaster A.-K."/>
            <person name="Vollmers J."/>
            <person name="Poulsen M."/>
            <person name="Beemelmanns C."/>
        </authorList>
    </citation>
    <scope>NUCLEOTIDE SEQUENCE [LARGE SCALE GENOMIC DNA]</scope>
    <source>
        <strain evidence="1 2">RB20</strain>
    </source>
</reference>
<dbReference type="Proteomes" id="UP000438448">
    <property type="component" value="Unassembled WGS sequence"/>
</dbReference>